<feature type="transmembrane region" description="Helical" evidence="6">
    <location>
        <begin position="103"/>
        <end position="124"/>
    </location>
</feature>
<comment type="subcellular location">
    <subcellularLocation>
        <location evidence="1">Membrane</location>
        <topology evidence="1">Multi-pass membrane protein</topology>
    </subcellularLocation>
</comment>
<evidence type="ECO:0000313" key="7">
    <source>
        <dbReference type="EMBL" id="KAK1921124.1"/>
    </source>
</evidence>
<keyword evidence="3 6" id="KW-1133">Transmembrane helix</keyword>
<keyword evidence="4 6" id="KW-0472">Membrane</keyword>
<dbReference type="Proteomes" id="UP001182556">
    <property type="component" value="Unassembled WGS sequence"/>
</dbReference>
<sequence>MPSKPPRGSSVVSRLLPFTFLCTIGPSVTAATALLIVRSLMCQFDYVRHGGDDMPSGEYCRRPRVGALTASVMTGLAVMDGIVSFLSTSYVQRLADKYGRRPLLYTLPAVATISTISMMVAYTAKNPNLAWVLLAMNGIFVSASTKAIFVPTLSVTDVANEQQRTRFFSRLEAVSLLGPGIGYVMSALVSRYTSITLLPYCIALASQLLAALYAAAAIPETVHKADEDDKTDSDAESEAGDNGGLREVVEETMEAVVEPVKPLRLLMPRRNEETGRIEWRLFLVTVSLLITTIGTVFIATASLLYLSDKFNFQPEENGWVLAYLTFSRFVYLILIFPFIQRGGRKLYHWYQAKRSSVAPHERSRLLQRESFRQREATNETNHFDIILCFVSVCFDAVALILVSLSRTPKQALISFAFLALGSGDNPTFKSVFTSLVPPEKDSQALAALDMVWNAARLLSPLLLGGLYALLVEIGKPEMLFLVAGACCAVGAVLLAPLVFVGRDAPR</sequence>
<dbReference type="EMBL" id="JAODAN010000011">
    <property type="protein sequence ID" value="KAK1921124.1"/>
    <property type="molecule type" value="Genomic_DNA"/>
</dbReference>
<evidence type="ECO:0000256" key="1">
    <source>
        <dbReference type="ARBA" id="ARBA00004141"/>
    </source>
</evidence>
<dbReference type="AlphaFoldDB" id="A0AAD9CSH8"/>
<dbReference type="InterPro" id="IPR036259">
    <property type="entry name" value="MFS_trans_sf"/>
</dbReference>
<evidence type="ECO:0000256" key="6">
    <source>
        <dbReference type="SAM" id="Phobius"/>
    </source>
</evidence>
<gene>
    <name evidence="7" type="ORF">DB88DRAFT_88748</name>
</gene>
<feature type="transmembrane region" description="Helical" evidence="6">
    <location>
        <begin position="197"/>
        <end position="216"/>
    </location>
</feature>
<name>A0AAD9CSH8_PAPLA</name>
<feature type="transmembrane region" description="Helical" evidence="6">
    <location>
        <begin position="318"/>
        <end position="339"/>
    </location>
</feature>
<feature type="transmembrane region" description="Helical" evidence="6">
    <location>
        <begin position="167"/>
        <end position="185"/>
    </location>
</feature>
<feature type="transmembrane region" description="Helical" evidence="6">
    <location>
        <begin position="65"/>
        <end position="91"/>
    </location>
</feature>
<protein>
    <submittedName>
        <fullName evidence="7">Major facilitator superfamily domain-containing protein</fullName>
    </submittedName>
</protein>
<dbReference type="Gene3D" id="1.20.1250.20">
    <property type="entry name" value="MFS general substrate transporter like domains"/>
    <property type="match status" value="1"/>
</dbReference>
<feature type="transmembrane region" description="Helical" evidence="6">
    <location>
        <begin position="450"/>
        <end position="471"/>
    </location>
</feature>
<dbReference type="GO" id="GO:0016020">
    <property type="term" value="C:membrane"/>
    <property type="evidence" value="ECO:0007669"/>
    <property type="project" value="UniProtKB-SubCell"/>
</dbReference>
<feature type="transmembrane region" description="Helical" evidence="6">
    <location>
        <begin position="382"/>
        <end position="404"/>
    </location>
</feature>
<feature type="compositionally biased region" description="Acidic residues" evidence="5">
    <location>
        <begin position="228"/>
        <end position="239"/>
    </location>
</feature>
<keyword evidence="2 6" id="KW-0812">Transmembrane</keyword>
<dbReference type="SUPFAM" id="SSF103473">
    <property type="entry name" value="MFS general substrate transporter"/>
    <property type="match status" value="1"/>
</dbReference>
<feature type="region of interest" description="Disordered" evidence="5">
    <location>
        <begin position="224"/>
        <end position="244"/>
    </location>
</feature>
<dbReference type="PANTHER" id="PTHR23507:SF1">
    <property type="entry name" value="FI18259P1-RELATED"/>
    <property type="match status" value="1"/>
</dbReference>
<feature type="transmembrane region" description="Helical" evidence="6">
    <location>
        <begin position="279"/>
        <end position="306"/>
    </location>
</feature>
<reference evidence="7" key="1">
    <citation type="submission" date="2023-02" db="EMBL/GenBank/DDBJ databases">
        <title>Identification and recombinant expression of a fungal hydrolase from Papiliotrema laurentii that hydrolyzes apple cutin and clears colloidal polyester polyurethane.</title>
        <authorList>
            <consortium name="DOE Joint Genome Institute"/>
            <person name="Roman V.A."/>
            <person name="Bojanowski C."/>
            <person name="Crable B.R."/>
            <person name="Wagner D.N."/>
            <person name="Hung C.S."/>
            <person name="Nadeau L.J."/>
            <person name="Schratz L."/>
            <person name="Haridas S."/>
            <person name="Pangilinan J."/>
            <person name="Lipzen A."/>
            <person name="Na H."/>
            <person name="Yan M."/>
            <person name="Ng V."/>
            <person name="Grigoriev I.V."/>
            <person name="Spatafora J.W."/>
            <person name="Barlow D."/>
            <person name="Biffinger J."/>
            <person name="Kelley-Loughnane N."/>
            <person name="Varaljay V.A."/>
            <person name="Crookes-Goodson W.J."/>
        </authorList>
    </citation>
    <scope>NUCLEOTIDE SEQUENCE</scope>
    <source>
        <strain evidence="7">5307AH</strain>
    </source>
</reference>
<feature type="transmembrane region" description="Helical" evidence="6">
    <location>
        <begin position="478"/>
        <end position="500"/>
    </location>
</feature>
<dbReference type="GO" id="GO:0022857">
    <property type="term" value="F:transmembrane transporter activity"/>
    <property type="evidence" value="ECO:0007669"/>
    <property type="project" value="InterPro"/>
</dbReference>
<evidence type="ECO:0000313" key="8">
    <source>
        <dbReference type="Proteomes" id="UP001182556"/>
    </source>
</evidence>
<evidence type="ECO:0000256" key="3">
    <source>
        <dbReference type="ARBA" id="ARBA00022989"/>
    </source>
</evidence>
<proteinExistence type="predicted"/>
<evidence type="ECO:0000256" key="5">
    <source>
        <dbReference type="SAM" id="MobiDB-lite"/>
    </source>
</evidence>
<evidence type="ECO:0000256" key="4">
    <source>
        <dbReference type="ARBA" id="ARBA00023136"/>
    </source>
</evidence>
<dbReference type="InterPro" id="IPR011701">
    <property type="entry name" value="MFS"/>
</dbReference>
<dbReference type="PANTHER" id="PTHR23507">
    <property type="entry name" value="ZGC:174356"/>
    <property type="match status" value="1"/>
</dbReference>
<organism evidence="7 8">
    <name type="scientific">Papiliotrema laurentii</name>
    <name type="common">Cryptococcus laurentii</name>
    <dbReference type="NCBI Taxonomy" id="5418"/>
    <lineage>
        <taxon>Eukaryota</taxon>
        <taxon>Fungi</taxon>
        <taxon>Dikarya</taxon>
        <taxon>Basidiomycota</taxon>
        <taxon>Agaricomycotina</taxon>
        <taxon>Tremellomycetes</taxon>
        <taxon>Tremellales</taxon>
        <taxon>Rhynchogastremaceae</taxon>
        <taxon>Papiliotrema</taxon>
    </lineage>
</organism>
<comment type="caution">
    <text evidence="7">The sequence shown here is derived from an EMBL/GenBank/DDBJ whole genome shotgun (WGS) entry which is preliminary data.</text>
</comment>
<dbReference type="CDD" id="cd06174">
    <property type="entry name" value="MFS"/>
    <property type="match status" value="1"/>
</dbReference>
<evidence type="ECO:0000256" key="2">
    <source>
        <dbReference type="ARBA" id="ARBA00022692"/>
    </source>
</evidence>
<dbReference type="Pfam" id="PF07690">
    <property type="entry name" value="MFS_1"/>
    <property type="match status" value="1"/>
</dbReference>
<accession>A0AAD9CSH8</accession>
<feature type="transmembrane region" description="Helical" evidence="6">
    <location>
        <begin position="130"/>
        <end position="155"/>
    </location>
</feature>
<keyword evidence="8" id="KW-1185">Reference proteome</keyword>